<accession>A0A1P9WRV9</accession>
<reference evidence="1 2" key="1">
    <citation type="submission" date="2016-01" db="EMBL/GenBank/DDBJ databases">
        <authorList>
            <person name="Oliw E.H."/>
        </authorList>
    </citation>
    <scope>NUCLEOTIDE SEQUENCE [LARGE SCALE GENOMIC DNA]</scope>
    <source>
        <strain evidence="1 2">DY10</strain>
    </source>
</reference>
<name>A0A1P9WRV9_9BACT</name>
<gene>
    <name evidence="1" type="ORF">AWR27_01310</name>
</gene>
<dbReference type="KEGG" id="smon:AWR27_01310"/>
<protein>
    <recommendedName>
        <fullName evidence="3">DUF4926 domain-containing protein</fullName>
    </recommendedName>
</protein>
<proteinExistence type="predicted"/>
<dbReference type="STRING" id="1178516.AWR27_01310"/>
<organism evidence="1 2">
    <name type="scientific">Spirosoma montaniterrae</name>
    <dbReference type="NCBI Taxonomy" id="1178516"/>
    <lineage>
        <taxon>Bacteria</taxon>
        <taxon>Pseudomonadati</taxon>
        <taxon>Bacteroidota</taxon>
        <taxon>Cytophagia</taxon>
        <taxon>Cytophagales</taxon>
        <taxon>Cytophagaceae</taxon>
        <taxon>Spirosoma</taxon>
    </lineage>
</organism>
<dbReference type="InterPro" id="IPR032568">
    <property type="entry name" value="DUF4926"/>
</dbReference>
<sequence>MKFKLFSRAVLTKDFPEYGLKKGDMGVIVEYVARSSAEDGYIIEIFDAQGQTVDVVPLMESDLEHPRPNTVLTYRELKRAA</sequence>
<dbReference type="EMBL" id="CP014263">
    <property type="protein sequence ID" value="AQG78107.1"/>
    <property type="molecule type" value="Genomic_DNA"/>
</dbReference>
<evidence type="ECO:0008006" key="3">
    <source>
        <dbReference type="Google" id="ProtNLM"/>
    </source>
</evidence>
<dbReference type="AlphaFoldDB" id="A0A1P9WRV9"/>
<evidence type="ECO:0000313" key="2">
    <source>
        <dbReference type="Proteomes" id="UP000187941"/>
    </source>
</evidence>
<dbReference type="Pfam" id="PF16277">
    <property type="entry name" value="DUF4926"/>
    <property type="match status" value="1"/>
</dbReference>
<dbReference type="Proteomes" id="UP000187941">
    <property type="component" value="Chromosome"/>
</dbReference>
<keyword evidence="2" id="KW-1185">Reference proteome</keyword>
<evidence type="ECO:0000313" key="1">
    <source>
        <dbReference type="EMBL" id="AQG78107.1"/>
    </source>
</evidence>